<dbReference type="GO" id="GO:0000981">
    <property type="term" value="F:DNA-binding transcription factor activity, RNA polymerase II-specific"/>
    <property type="evidence" value="ECO:0007669"/>
    <property type="project" value="TreeGrafter"/>
</dbReference>
<organism evidence="2 3">
    <name type="scientific">Paramormyrops kingsleyae</name>
    <dbReference type="NCBI Taxonomy" id="1676925"/>
    <lineage>
        <taxon>Eukaryota</taxon>
        <taxon>Metazoa</taxon>
        <taxon>Chordata</taxon>
        <taxon>Craniata</taxon>
        <taxon>Vertebrata</taxon>
        <taxon>Euteleostomi</taxon>
        <taxon>Actinopterygii</taxon>
        <taxon>Neopterygii</taxon>
        <taxon>Teleostei</taxon>
        <taxon>Osteoglossocephala</taxon>
        <taxon>Osteoglossomorpha</taxon>
        <taxon>Osteoglossiformes</taxon>
        <taxon>Mormyridae</taxon>
        <taxon>Paramormyrops</taxon>
    </lineage>
</organism>
<dbReference type="InterPro" id="IPR036390">
    <property type="entry name" value="WH_DNA-bd_sf"/>
</dbReference>
<dbReference type="PANTHER" id="PTHR11949">
    <property type="entry name" value="INTERFERON REGULATORY FACTOR"/>
    <property type="match status" value="1"/>
</dbReference>
<dbReference type="InterPro" id="IPR001346">
    <property type="entry name" value="Interferon_reg_fact_DNA-bd_dom"/>
</dbReference>
<keyword evidence="3" id="KW-1185">Reference proteome</keyword>
<dbReference type="PRINTS" id="PR00267">
    <property type="entry name" value="INTFRNREGFCT"/>
</dbReference>
<dbReference type="STRING" id="1676925.ENSPKIP00000031517"/>
<dbReference type="GO" id="GO:0005634">
    <property type="term" value="C:nucleus"/>
    <property type="evidence" value="ECO:0007669"/>
    <property type="project" value="TreeGrafter"/>
</dbReference>
<dbReference type="SUPFAM" id="SSF46785">
    <property type="entry name" value="Winged helix' DNA-binding domain"/>
    <property type="match status" value="1"/>
</dbReference>
<dbReference type="Proteomes" id="UP000261540">
    <property type="component" value="Unplaced"/>
</dbReference>
<dbReference type="GO" id="GO:0000978">
    <property type="term" value="F:RNA polymerase II cis-regulatory region sequence-specific DNA binding"/>
    <property type="evidence" value="ECO:0007669"/>
    <property type="project" value="TreeGrafter"/>
</dbReference>
<proteinExistence type="predicted"/>
<accession>A0A3B3SLB5</accession>
<evidence type="ECO:0000313" key="2">
    <source>
        <dbReference type="Ensembl" id="ENSPKIP00000031517.1"/>
    </source>
</evidence>
<evidence type="ECO:0000259" key="1">
    <source>
        <dbReference type="PROSITE" id="PS51507"/>
    </source>
</evidence>
<evidence type="ECO:0000313" key="3">
    <source>
        <dbReference type="Proteomes" id="UP000261540"/>
    </source>
</evidence>
<dbReference type="PANTHER" id="PTHR11949:SF26">
    <property type="entry name" value="INTERFERON REGULATORY FACTOR 9"/>
    <property type="match status" value="1"/>
</dbReference>
<feature type="domain" description="IRF tryptophan pentad repeat" evidence="1">
    <location>
        <begin position="10"/>
        <end position="58"/>
    </location>
</feature>
<name>A0A3B3SLB5_9TELE</name>
<sequence length="58" mass="6671">MATGGRVRSTRKLRSWIVEQVSSGRYPGLVWDDPAKTMFRIPWKHAELGNRGSLDDRQ</sequence>
<dbReference type="GeneTree" id="ENSGT00940000166207"/>
<protein>
    <recommendedName>
        <fullName evidence="1">IRF tryptophan pentad repeat domain-containing protein</fullName>
    </recommendedName>
</protein>
<reference evidence="2" key="1">
    <citation type="submission" date="2025-08" db="UniProtKB">
        <authorList>
            <consortium name="Ensembl"/>
        </authorList>
    </citation>
    <scope>IDENTIFICATION</scope>
</reference>
<dbReference type="AlphaFoldDB" id="A0A3B3SLB5"/>
<dbReference type="GO" id="GO:0002376">
    <property type="term" value="P:immune system process"/>
    <property type="evidence" value="ECO:0007669"/>
    <property type="project" value="TreeGrafter"/>
</dbReference>
<dbReference type="PROSITE" id="PS51507">
    <property type="entry name" value="IRF_2"/>
    <property type="match status" value="1"/>
</dbReference>
<dbReference type="Pfam" id="PF00605">
    <property type="entry name" value="IRF"/>
    <property type="match status" value="1"/>
</dbReference>
<dbReference type="Ensembl" id="ENSPKIT00000012363.1">
    <property type="protein sequence ID" value="ENSPKIP00000031517.1"/>
    <property type="gene ID" value="ENSPKIG00000011971.1"/>
</dbReference>
<dbReference type="Gene3D" id="1.10.10.10">
    <property type="entry name" value="Winged helix-like DNA-binding domain superfamily/Winged helix DNA-binding domain"/>
    <property type="match status" value="1"/>
</dbReference>
<dbReference type="InterPro" id="IPR036388">
    <property type="entry name" value="WH-like_DNA-bd_sf"/>
</dbReference>
<reference evidence="2" key="2">
    <citation type="submission" date="2025-09" db="UniProtKB">
        <authorList>
            <consortium name="Ensembl"/>
        </authorList>
    </citation>
    <scope>IDENTIFICATION</scope>
</reference>